<dbReference type="EMBL" id="LSMT01000097">
    <property type="protein sequence ID" value="PFX27695.1"/>
    <property type="molecule type" value="Genomic_DNA"/>
</dbReference>
<dbReference type="GO" id="GO:0043123">
    <property type="term" value="P:positive regulation of canonical NF-kappaB signal transduction"/>
    <property type="evidence" value="ECO:0007669"/>
    <property type="project" value="InterPro"/>
</dbReference>
<keyword evidence="5 11" id="KW-0472">Membrane</keyword>
<dbReference type="SMART" id="SM00208">
    <property type="entry name" value="TNFR"/>
    <property type="match status" value="1"/>
</dbReference>
<dbReference type="GO" id="GO:0016020">
    <property type="term" value="C:membrane"/>
    <property type="evidence" value="ECO:0007669"/>
    <property type="project" value="UniProtKB-SubCell"/>
</dbReference>
<evidence type="ECO:0000259" key="12">
    <source>
        <dbReference type="PROSITE" id="PS50050"/>
    </source>
</evidence>
<feature type="transmembrane region" description="Helical" evidence="11">
    <location>
        <begin position="45"/>
        <end position="67"/>
    </location>
</feature>
<dbReference type="CDD" id="cd00185">
    <property type="entry name" value="TNFRSF"/>
    <property type="match status" value="1"/>
</dbReference>
<evidence type="ECO:0000256" key="2">
    <source>
        <dbReference type="ARBA" id="ARBA00022692"/>
    </source>
</evidence>
<evidence type="ECO:0000313" key="13">
    <source>
        <dbReference type="EMBL" id="PFX27695.1"/>
    </source>
</evidence>
<keyword evidence="2 11" id="KW-0812">Transmembrane</keyword>
<evidence type="ECO:0000256" key="3">
    <source>
        <dbReference type="ARBA" id="ARBA00022737"/>
    </source>
</evidence>
<keyword evidence="3" id="KW-0677">Repeat</keyword>
<feature type="compositionally biased region" description="Polar residues" evidence="10">
    <location>
        <begin position="248"/>
        <end position="258"/>
    </location>
</feature>
<feature type="transmembrane region" description="Helical" evidence="11">
    <location>
        <begin position="345"/>
        <end position="369"/>
    </location>
</feature>
<dbReference type="GO" id="GO:0038023">
    <property type="term" value="F:signaling receptor activity"/>
    <property type="evidence" value="ECO:0007669"/>
    <property type="project" value="InterPro"/>
</dbReference>
<evidence type="ECO:0000256" key="1">
    <source>
        <dbReference type="ARBA" id="ARBA00004167"/>
    </source>
</evidence>
<dbReference type="PROSITE" id="PS00652">
    <property type="entry name" value="TNFR_NGFR_1"/>
    <property type="match status" value="1"/>
</dbReference>
<feature type="domain" description="TNFR-Cys" evidence="12">
    <location>
        <begin position="131"/>
        <end position="169"/>
    </location>
</feature>
<gene>
    <name evidence="13" type="ORF">AWC38_SpisGene7582</name>
</gene>
<comment type="subcellular location">
    <subcellularLocation>
        <location evidence="1">Membrane</location>
        <topology evidence="1">Single-pass membrane protein</topology>
    </subcellularLocation>
</comment>
<keyword evidence="4 11" id="KW-1133">Transmembrane helix</keyword>
<feature type="repeat" description="TNFR-Cys" evidence="9">
    <location>
        <begin position="131"/>
        <end position="169"/>
    </location>
</feature>
<evidence type="ECO:0000256" key="6">
    <source>
        <dbReference type="ARBA" id="ARBA00023157"/>
    </source>
</evidence>
<evidence type="ECO:0000256" key="7">
    <source>
        <dbReference type="ARBA" id="ARBA00023170"/>
    </source>
</evidence>
<dbReference type="SUPFAM" id="SSF47986">
    <property type="entry name" value="DEATH domain"/>
    <property type="match status" value="1"/>
</dbReference>
<evidence type="ECO:0000313" key="14">
    <source>
        <dbReference type="Proteomes" id="UP000225706"/>
    </source>
</evidence>
<evidence type="ECO:0000256" key="5">
    <source>
        <dbReference type="ARBA" id="ARBA00023136"/>
    </source>
</evidence>
<dbReference type="AlphaFoldDB" id="A0A2B4SGX3"/>
<organism evidence="13 14">
    <name type="scientific">Stylophora pistillata</name>
    <name type="common">Smooth cauliflower coral</name>
    <dbReference type="NCBI Taxonomy" id="50429"/>
    <lineage>
        <taxon>Eukaryota</taxon>
        <taxon>Metazoa</taxon>
        <taxon>Cnidaria</taxon>
        <taxon>Anthozoa</taxon>
        <taxon>Hexacorallia</taxon>
        <taxon>Scleractinia</taxon>
        <taxon>Astrocoeniina</taxon>
        <taxon>Pocilloporidae</taxon>
        <taxon>Stylophora</taxon>
    </lineage>
</organism>
<accession>A0A2B4SGX3</accession>
<dbReference type="Gene3D" id="2.10.50.10">
    <property type="entry name" value="Tumor Necrosis Factor Receptor, subunit A, domain 2"/>
    <property type="match status" value="1"/>
</dbReference>
<dbReference type="InterPro" id="IPR047526">
    <property type="entry name" value="TNR19/27/EDAR"/>
</dbReference>
<comment type="caution">
    <text evidence="13">The sequence shown here is derived from an EMBL/GenBank/DDBJ whole genome shotgun (WGS) entry which is preliminary data.</text>
</comment>
<comment type="caution">
    <text evidence="9">Lacks conserved residue(s) required for the propagation of feature annotation.</text>
</comment>
<dbReference type="Gene3D" id="1.10.533.10">
    <property type="entry name" value="Death Domain, Fas"/>
    <property type="match status" value="1"/>
</dbReference>
<dbReference type="Proteomes" id="UP000225706">
    <property type="component" value="Unassembled WGS sequence"/>
</dbReference>
<dbReference type="PANTHER" id="PTHR12120">
    <property type="entry name" value="TNFR-CYS DOMAIN-CONTAINING PROTEIN"/>
    <property type="match status" value="1"/>
</dbReference>
<proteinExistence type="predicted"/>
<evidence type="ECO:0000256" key="9">
    <source>
        <dbReference type="PROSITE-ProRule" id="PRU00206"/>
    </source>
</evidence>
<dbReference type="Pfam" id="PF00020">
    <property type="entry name" value="TNFR_c6"/>
    <property type="match status" value="1"/>
</dbReference>
<reference evidence="14" key="1">
    <citation type="journal article" date="2017" name="bioRxiv">
        <title>Comparative analysis of the genomes of Stylophora pistillata and Acropora digitifera provides evidence for extensive differences between species of corals.</title>
        <authorList>
            <person name="Voolstra C.R."/>
            <person name="Li Y."/>
            <person name="Liew Y.J."/>
            <person name="Baumgarten S."/>
            <person name="Zoccola D."/>
            <person name="Flot J.-F."/>
            <person name="Tambutte S."/>
            <person name="Allemand D."/>
            <person name="Aranda M."/>
        </authorList>
    </citation>
    <scope>NUCLEOTIDE SEQUENCE [LARGE SCALE GENOMIC DNA]</scope>
</reference>
<evidence type="ECO:0000256" key="10">
    <source>
        <dbReference type="SAM" id="MobiDB-lite"/>
    </source>
</evidence>
<dbReference type="InterPro" id="IPR011029">
    <property type="entry name" value="DEATH-like_dom_sf"/>
</dbReference>
<evidence type="ECO:0000256" key="11">
    <source>
        <dbReference type="SAM" id="Phobius"/>
    </source>
</evidence>
<evidence type="ECO:0000256" key="4">
    <source>
        <dbReference type="ARBA" id="ARBA00022989"/>
    </source>
</evidence>
<keyword evidence="8" id="KW-0325">Glycoprotein</keyword>
<keyword evidence="7" id="KW-0675">Receptor</keyword>
<name>A0A2B4SGX3_STYPI</name>
<dbReference type="PANTHER" id="PTHR12120:SF10">
    <property type="entry name" value="TNFR-CYS DOMAIN-CONTAINING PROTEIN"/>
    <property type="match status" value="1"/>
</dbReference>
<dbReference type="OrthoDB" id="5985733at2759"/>
<protein>
    <recommendedName>
        <fullName evidence="12">TNFR-Cys domain-containing protein</fullName>
    </recommendedName>
</protein>
<feature type="region of interest" description="Disordered" evidence="10">
    <location>
        <begin position="238"/>
        <end position="258"/>
    </location>
</feature>
<dbReference type="InterPro" id="IPR001368">
    <property type="entry name" value="TNFR/NGFR_Cys_rich_reg"/>
</dbReference>
<dbReference type="GO" id="GO:0046330">
    <property type="term" value="P:positive regulation of JNK cascade"/>
    <property type="evidence" value="ECO:0007669"/>
    <property type="project" value="InterPro"/>
</dbReference>
<sequence length="538" mass="60932">MGKHHKESLLPTSSKGIALKGDPIYTIKFDKVKLSIWWSTKILELIRTFIAIAFITRFGIISSWLLIWNLWNLRQDNDNPDGKCPASSYQILGKQNTTVGCQPCSDCPPGRQLAPPCGSKIQQNTLIVCTECPSKTYKDSQGRSICLPCQKCSPRQTISPCKAWKNARCGHCPRGTYPWDDRVTACKRCSTCCAPKRVAEMVCTYLGQCLRKNCTKEKDTKKKNLAVSTRQRLSTPRRWTPSIFGPLQNVQSSDTSENPSISEFKMFKRTRVRRDIQESQHKVNVKYATKMATEQTSQPPNVSLTVVANTNYSKQHFGTASNDMNAMELKLHTAASYFGLNFTKLVIVLIVLVAILILALISEIVIIAYCCCCKRQSSWEVICCPKINLTSVEERKPLLGDKIYQNGLCQEVTINSHYSNLEGTLYKEYTPSDLEIVRLSDMSPHLEDILIKILEVQYHGQYGWKKVGKAVGISQDDLNYWENFMSLESPATEQLLETLKARHPEFTVDDLIRTLKSPEVQLPDVALRIHQHLQSARR</sequence>
<evidence type="ECO:0000256" key="8">
    <source>
        <dbReference type="ARBA" id="ARBA00023180"/>
    </source>
</evidence>
<keyword evidence="6" id="KW-1015">Disulfide bond</keyword>
<dbReference type="PROSITE" id="PS50050">
    <property type="entry name" value="TNFR_NGFR_2"/>
    <property type="match status" value="1"/>
</dbReference>
<keyword evidence="14" id="KW-1185">Reference proteome</keyword>